<feature type="transmembrane region" description="Helical" evidence="8">
    <location>
        <begin position="440"/>
        <end position="460"/>
    </location>
</feature>
<feature type="transmembrane region" description="Helical" evidence="8">
    <location>
        <begin position="978"/>
        <end position="998"/>
    </location>
</feature>
<dbReference type="GO" id="GO:0015562">
    <property type="term" value="F:efflux transmembrane transporter activity"/>
    <property type="evidence" value="ECO:0007669"/>
    <property type="project" value="InterPro"/>
</dbReference>
<comment type="similarity">
    <text evidence="8">Belongs to the resistance-nodulation-cell division (RND) (TC 2.A.6) family.</text>
</comment>
<keyword evidence="5 8" id="KW-0812">Transmembrane</keyword>
<dbReference type="RefSeq" id="WP_218561761.1">
    <property type="nucleotide sequence ID" value="NZ_CP076642.1"/>
</dbReference>
<keyword evidence="7 8" id="KW-0472">Membrane</keyword>
<evidence type="ECO:0000256" key="7">
    <source>
        <dbReference type="ARBA" id="ARBA00023136"/>
    </source>
</evidence>
<feature type="transmembrane region" description="Helical" evidence="8">
    <location>
        <begin position="472"/>
        <end position="499"/>
    </location>
</feature>
<keyword evidence="2 8" id="KW-0813">Transport</keyword>
<dbReference type="NCBIfam" id="NF000282">
    <property type="entry name" value="RND_permease_1"/>
    <property type="match status" value="1"/>
</dbReference>
<dbReference type="GO" id="GO:0005886">
    <property type="term" value="C:plasma membrane"/>
    <property type="evidence" value="ECO:0007669"/>
    <property type="project" value="UniProtKB-SubCell"/>
</dbReference>
<feature type="transmembrane region" description="Helical" evidence="8">
    <location>
        <begin position="396"/>
        <end position="419"/>
    </location>
</feature>
<evidence type="ECO:0000256" key="5">
    <source>
        <dbReference type="ARBA" id="ARBA00022692"/>
    </source>
</evidence>
<evidence type="ECO:0000256" key="6">
    <source>
        <dbReference type="ARBA" id="ARBA00022989"/>
    </source>
</evidence>
<organism evidence="9 10">
    <name type="scientific">Vibrio ostreae</name>
    <dbReference type="NCBI Taxonomy" id="2841925"/>
    <lineage>
        <taxon>Bacteria</taxon>
        <taxon>Pseudomonadati</taxon>
        <taxon>Pseudomonadota</taxon>
        <taxon>Gammaproteobacteria</taxon>
        <taxon>Vibrionales</taxon>
        <taxon>Vibrionaceae</taxon>
        <taxon>Vibrio</taxon>
    </lineage>
</organism>
<dbReference type="GO" id="GO:0042910">
    <property type="term" value="F:xenobiotic transmembrane transporter activity"/>
    <property type="evidence" value="ECO:0007669"/>
    <property type="project" value="TreeGrafter"/>
</dbReference>
<reference evidence="9" key="1">
    <citation type="submission" date="2021-06" db="EMBL/GenBank/DDBJ databases">
        <title>Vibrio nov. sp., novel gut bacterium isolated from Yellow Sea oyster.</title>
        <authorList>
            <person name="Muhammad N."/>
            <person name="Nguyen T.H."/>
            <person name="Lee Y.-J."/>
            <person name="Ko J."/>
            <person name="Kim S.-G."/>
        </authorList>
    </citation>
    <scope>NUCLEOTIDE SEQUENCE</scope>
    <source>
        <strain evidence="9">OG9-811</strain>
    </source>
</reference>
<evidence type="ECO:0000256" key="3">
    <source>
        <dbReference type="ARBA" id="ARBA00022475"/>
    </source>
</evidence>
<evidence type="ECO:0000256" key="4">
    <source>
        <dbReference type="ARBA" id="ARBA00022519"/>
    </source>
</evidence>
<keyword evidence="3" id="KW-1003">Cell membrane</keyword>
<dbReference type="PANTHER" id="PTHR32063:SF11">
    <property type="entry name" value="CATION OR DRUG EFFLUX SYSTEM PROTEIN"/>
    <property type="match status" value="1"/>
</dbReference>
<dbReference type="PANTHER" id="PTHR32063">
    <property type="match status" value="1"/>
</dbReference>
<accession>A0A975U655</accession>
<evidence type="ECO:0000313" key="9">
    <source>
        <dbReference type="EMBL" id="QXO15909.1"/>
    </source>
</evidence>
<name>A0A975U655_9VIBR</name>
<feature type="transmembrane region" description="Helical" evidence="8">
    <location>
        <begin position="342"/>
        <end position="362"/>
    </location>
</feature>
<dbReference type="InterPro" id="IPR004764">
    <property type="entry name" value="MdtF-like"/>
</dbReference>
<evidence type="ECO:0000256" key="1">
    <source>
        <dbReference type="ARBA" id="ARBA00004429"/>
    </source>
</evidence>
<feature type="transmembrane region" description="Helical" evidence="8">
    <location>
        <begin position="1010"/>
        <end position="1034"/>
    </location>
</feature>
<dbReference type="EMBL" id="CP076642">
    <property type="protein sequence ID" value="QXO15909.1"/>
    <property type="molecule type" value="Genomic_DNA"/>
</dbReference>
<dbReference type="KEGG" id="vos:KNV97_05785"/>
<dbReference type="AlphaFoldDB" id="A0A975U655"/>
<comment type="subcellular location">
    <subcellularLocation>
        <location evidence="1 8">Cell inner membrane</location>
        <topology evidence="1 8">Multi-pass membrane protein</topology>
    </subcellularLocation>
</comment>
<proteinExistence type="inferred from homology"/>
<feature type="transmembrane region" description="Helical" evidence="8">
    <location>
        <begin position="369"/>
        <end position="390"/>
    </location>
</feature>
<evidence type="ECO:0000313" key="10">
    <source>
        <dbReference type="Proteomes" id="UP000694232"/>
    </source>
</evidence>
<feature type="transmembrane region" description="Helical" evidence="8">
    <location>
        <begin position="881"/>
        <end position="899"/>
    </location>
</feature>
<dbReference type="FunFam" id="1.20.1640.10:FF:000001">
    <property type="entry name" value="Efflux pump membrane transporter"/>
    <property type="match status" value="1"/>
</dbReference>
<feature type="transmembrane region" description="Helical" evidence="8">
    <location>
        <begin position="934"/>
        <end position="957"/>
    </location>
</feature>
<dbReference type="NCBIfam" id="TIGR00915">
    <property type="entry name" value="2A0602"/>
    <property type="match status" value="1"/>
</dbReference>
<keyword evidence="10" id="KW-1185">Reference proteome</keyword>
<dbReference type="Proteomes" id="UP000694232">
    <property type="component" value="Chromosome 2"/>
</dbReference>
<dbReference type="InterPro" id="IPR001036">
    <property type="entry name" value="Acrflvin-R"/>
</dbReference>
<keyword evidence="4 8" id="KW-0997">Cell inner membrane</keyword>
<keyword evidence="6 8" id="KW-1133">Transmembrane helix</keyword>
<dbReference type="Pfam" id="PF00873">
    <property type="entry name" value="ACR_tran"/>
    <property type="match status" value="1"/>
</dbReference>
<protein>
    <recommendedName>
        <fullName evidence="8">Efflux pump membrane transporter</fullName>
    </recommendedName>
</protein>
<feature type="transmembrane region" description="Helical" evidence="8">
    <location>
        <begin position="543"/>
        <end position="565"/>
    </location>
</feature>
<evidence type="ECO:0000256" key="2">
    <source>
        <dbReference type="ARBA" id="ARBA00022448"/>
    </source>
</evidence>
<dbReference type="FunFam" id="3.30.70.1430:FF:000001">
    <property type="entry name" value="Efflux pump membrane transporter"/>
    <property type="match status" value="1"/>
</dbReference>
<feature type="transmembrane region" description="Helical" evidence="8">
    <location>
        <begin position="12"/>
        <end position="34"/>
    </location>
</feature>
<evidence type="ECO:0000256" key="8">
    <source>
        <dbReference type="RuleBase" id="RU364070"/>
    </source>
</evidence>
<feature type="transmembrane region" description="Helical" evidence="8">
    <location>
        <begin position="906"/>
        <end position="928"/>
    </location>
</feature>
<gene>
    <name evidence="9" type="ORF">KNV97_05785</name>
</gene>
<sequence>MKFSHFFIQRPIFAAMLSLLILVGGAISLFNLPISEYPEVVPPTVVVTASYPGANPKVIGETVSGPLEDEMNGLENMLYMSSQATSDGTMTLTITFSLGTDLDKAQVAVQNRVSSALPRLPQEVQRLGVIAEKSSPNLVMVVHLISEDGSRPANYLSNYASLNVQDNLLRLPGVGQVQMFGAGEYSMRLWLNPDQLASRQMTAMDVVHAVQQQNRQVAAGTLGAQPVPLDNQFQYLLNVKGRLQSPEEFENIVVRVDDSGAITRLKDVARVELGEDSYALRAMLNGKSAVGLGIFQRPGSNAIELSNQVRATMDEMEKSFPSGVQYRIAYDPTVFVRGSIEGVVHTLVEAIVLVVLVVILFLQTWRASIIPLIAVPVSLIGTFAVMNWLGVSINTLSLFGLVLAIGIVVDDAIVVVENVERNIGLGLNPLEATKKAMEEVTGPIIAIALVLCAVFIPTAFIQGLSGQFYKQFALTITVSTVISAFNSLTLSPALSALLLKGHHDKPDLLTRGMDRLFGRWLFKPFNRLFDAGANKYEQGVKRIIRLGAVIGIIYLGLLLTTAKLFDSVPGGFIPMQDKQYLVAVAQLPDASSLDRSQAVVARMEQMALKTPGVADTLSFPGLSVNGFTNSTNSGIVFVMLDDFDRRESADKSANAIVASLNQQYSAIDEAFVAVFPPPPILGLGSTGGFKLQIEDRGNLGFEALFDNLQRVITKAQQQPELVGLFSSFRIQVPQMDIDVDREQALIQGIPLDEVFDTLQVYLGSMYVNDFNMLGKTYQVNAQADARYRVDPQQILRLKVRNANGDMVPLGSVLRVTATTGPDRVMHYNGFPSAELNGSPAPGYSSDQAQAAIERVLNSELEDGMTFEWTEVTYQQILAGNTMVYVFPLVVLLVYMILAAQYESLRLPLSIILIVPMTILSALTGVWLTGGDNNIFTGIALIVLVALACKNSILMVEFARDTQMSGSSRLDAILAACRLRLRPILMTSIAFTAGVVPLITATGAGAEMRHVMGIAVFSGMIGVTLFGLLFTPLFYMMMTAKRQRKPSLKPN</sequence>